<dbReference type="InterPro" id="IPR001433">
    <property type="entry name" value="OxRdtase_FAD/NAD-bd"/>
</dbReference>
<dbReference type="AlphaFoldDB" id="A0A8J3XCW5"/>
<feature type="domain" description="FAD-binding FR-type" evidence="2">
    <location>
        <begin position="8"/>
        <end position="104"/>
    </location>
</feature>
<dbReference type="PIRSF" id="PIRSF006816">
    <property type="entry name" value="Cyc3_hyd_g"/>
    <property type="match status" value="1"/>
</dbReference>
<dbReference type="InterPro" id="IPR017927">
    <property type="entry name" value="FAD-bd_FR_type"/>
</dbReference>
<keyword evidence="4" id="KW-1185">Reference proteome</keyword>
<dbReference type="Pfam" id="PF10418">
    <property type="entry name" value="DHODB_Fe-S_bind"/>
    <property type="match status" value="1"/>
</dbReference>
<feature type="binding site" evidence="1">
    <location>
        <position position="240"/>
    </location>
    <ligand>
        <name>[2Fe-2S] cluster</name>
        <dbReference type="ChEBI" id="CHEBI:190135"/>
    </ligand>
</feature>
<evidence type="ECO:0000256" key="1">
    <source>
        <dbReference type="PIRSR" id="PIRSR006816-2"/>
    </source>
</evidence>
<proteinExistence type="predicted"/>
<keyword evidence="1" id="KW-0408">Iron</keyword>
<dbReference type="InterPro" id="IPR019480">
    <property type="entry name" value="Dihydroorotate_DH_Fe-S-bd"/>
</dbReference>
<dbReference type="GO" id="GO:0051537">
    <property type="term" value="F:2 iron, 2 sulfur cluster binding"/>
    <property type="evidence" value="ECO:0007669"/>
    <property type="project" value="UniProtKB-KW"/>
</dbReference>
<evidence type="ECO:0000313" key="3">
    <source>
        <dbReference type="EMBL" id="GII36607.1"/>
    </source>
</evidence>
<dbReference type="CDD" id="cd06221">
    <property type="entry name" value="sulfite_reductase_like"/>
    <property type="match status" value="1"/>
</dbReference>
<comment type="cofactor">
    <cofactor evidence="1">
        <name>[2Fe-2S] cluster</name>
        <dbReference type="ChEBI" id="CHEBI:190135"/>
    </cofactor>
    <text evidence="1">Binds 1 [2Fe-2S] cluster per subunit.</text>
</comment>
<keyword evidence="1" id="KW-0001">2Fe-2S</keyword>
<evidence type="ECO:0000313" key="4">
    <source>
        <dbReference type="Proteomes" id="UP000622547"/>
    </source>
</evidence>
<dbReference type="Pfam" id="PF00175">
    <property type="entry name" value="NAD_binding_1"/>
    <property type="match status" value="1"/>
</dbReference>
<dbReference type="GO" id="GO:0016491">
    <property type="term" value="F:oxidoreductase activity"/>
    <property type="evidence" value="ECO:0007669"/>
    <property type="project" value="InterPro"/>
</dbReference>
<feature type="binding site" evidence="1">
    <location>
        <position position="256"/>
    </location>
    <ligand>
        <name>[2Fe-2S] cluster</name>
        <dbReference type="ChEBI" id="CHEBI:190135"/>
    </ligand>
</feature>
<dbReference type="PROSITE" id="PS51384">
    <property type="entry name" value="FAD_FR"/>
    <property type="match status" value="1"/>
</dbReference>
<keyword evidence="1" id="KW-0411">Iron-sulfur</keyword>
<dbReference type="Gene3D" id="3.40.50.80">
    <property type="entry name" value="Nucleotide-binding domain of ferredoxin-NADP reductase (FNR) module"/>
    <property type="match status" value="1"/>
</dbReference>
<dbReference type="PRINTS" id="PR00410">
    <property type="entry name" value="PHEHYDRXLASE"/>
</dbReference>
<comment type="caution">
    <text evidence="3">The sequence shown here is derived from an EMBL/GenBank/DDBJ whole genome shotgun (WGS) entry which is preliminary data.</text>
</comment>
<protein>
    <submittedName>
        <fullName evidence="3">Oxidoreductase</fullName>
    </submittedName>
</protein>
<dbReference type="InterPro" id="IPR039261">
    <property type="entry name" value="FNR_nucleotide-bd"/>
</dbReference>
<dbReference type="GO" id="GO:0006221">
    <property type="term" value="P:pyrimidine nucleotide biosynthetic process"/>
    <property type="evidence" value="ECO:0007669"/>
    <property type="project" value="InterPro"/>
</dbReference>
<keyword evidence="1" id="KW-0479">Metal-binding</keyword>
<sequence length="276" mass="29648">MTPETHPMTPAPYRIRSRRPDRADTVTLTLEPVDGACPSFVPGQFTMLYAPGVGEIPISISGWFRPGGYVQTIRAVGAVSRALCHKRRGDVIGLRGPYGTGWDLSAAAGLDVVVAAGGLGLAPLRPVVRELTAHPSLYGRASVIVGARTPATVIYPQDLARWHDGHGIDVQVTVDHPDQAWTGPVGLVTHLLDRIVFEPRRTFAFVCGPDAMIKATAVELVRRGVDPRRTAVLLERNMKCGIGRCGHCQLGPLFVCLDGPVVTYDVAAPLLAVREL</sequence>
<dbReference type="GO" id="GO:0046872">
    <property type="term" value="F:metal ion binding"/>
    <property type="evidence" value="ECO:0007669"/>
    <property type="project" value="UniProtKB-KW"/>
</dbReference>
<dbReference type="InterPro" id="IPR050353">
    <property type="entry name" value="PyrK_electron_transfer"/>
</dbReference>
<dbReference type="SUPFAM" id="SSF63380">
    <property type="entry name" value="Riboflavin synthase domain-like"/>
    <property type="match status" value="1"/>
</dbReference>
<organism evidence="3 4">
    <name type="scientific">Planotetraspora phitsanulokensis</name>
    <dbReference type="NCBI Taxonomy" id="575192"/>
    <lineage>
        <taxon>Bacteria</taxon>
        <taxon>Bacillati</taxon>
        <taxon>Actinomycetota</taxon>
        <taxon>Actinomycetes</taxon>
        <taxon>Streptosporangiales</taxon>
        <taxon>Streptosporangiaceae</taxon>
        <taxon>Planotetraspora</taxon>
    </lineage>
</organism>
<dbReference type="InterPro" id="IPR017938">
    <property type="entry name" value="Riboflavin_synthase-like_b-brl"/>
</dbReference>
<dbReference type="EMBL" id="BOOP01000005">
    <property type="protein sequence ID" value="GII36607.1"/>
    <property type="molecule type" value="Genomic_DNA"/>
</dbReference>
<accession>A0A8J3XCW5</accession>
<evidence type="ECO:0000259" key="2">
    <source>
        <dbReference type="PROSITE" id="PS51384"/>
    </source>
</evidence>
<dbReference type="Gene3D" id="2.40.30.10">
    <property type="entry name" value="Translation factors"/>
    <property type="match status" value="1"/>
</dbReference>
<reference evidence="3 4" key="1">
    <citation type="submission" date="2021-01" db="EMBL/GenBank/DDBJ databases">
        <title>Whole genome shotgun sequence of Planotetraspora phitsanulokensis NBRC 104273.</title>
        <authorList>
            <person name="Komaki H."/>
            <person name="Tamura T."/>
        </authorList>
    </citation>
    <scope>NUCLEOTIDE SEQUENCE [LARGE SCALE GENOMIC DNA]</scope>
    <source>
        <strain evidence="3 4">NBRC 104273</strain>
    </source>
</reference>
<dbReference type="PANTHER" id="PTHR43513">
    <property type="entry name" value="DIHYDROOROTATE DEHYDROGENASE B (NAD(+)), ELECTRON TRANSFER SUBUNIT"/>
    <property type="match status" value="1"/>
</dbReference>
<dbReference type="SUPFAM" id="SSF52343">
    <property type="entry name" value="Ferredoxin reductase-like, C-terminal NADP-linked domain"/>
    <property type="match status" value="1"/>
</dbReference>
<feature type="binding site" evidence="1">
    <location>
        <position position="245"/>
    </location>
    <ligand>
        <name>[2Fe-2S] cluster</name>
        <dbReference type="ChEBI" id="CHEBI:190135"/>
    </ligand>
</feature>
<dbReference type="Proteomes" id="UP000622547">
    <property type="component" value="Unassembled WGS sequence"/>
</dbReference>
<dbReference type="InterPro" id="IPR012165">
    <property type="entry name" value="Cyt_c3_hydrogenase_gsu"/>
</dbReference>
<dbReference type="GO" id="GO:0050660">
    <property type="term" value="F:flavin adenine dinucleotide binding"/>
    <property type="evidence" value="ECO:0007669"/>
    <property type="project" value="InterPro"/>
</dbReference>
<name>A0A8J3XCW5_9ACTN</name>
<gene>
    <name evidence="3" type="ORF">Pph01_16100</name>
</gene>
<feature type="binding site" evidence="1">
    <location>
        <position position="248"/>
    </location>
    <ligand>
        <name>[2Fe-2S] cluster</name>
        <dbReference type="ChEBI" id="CHEBI:190135"/>
    </ligand>
</feature>